<organism evidence="2 3">
    <name type="scientific">Microbacterium stercoris</name>
    <dbReference type="NCBI Taxonomy" id="2820289"/>
    <lineage>
        <taxon>Bacteria</taxon>
        <taxon>Bacillati</taxon>
        <taxon>Actinomycetota</taxon>
        <taxon>Actinomycetes</taxon>
        <taxon>Micrococcales</taxon>
        <taxon>Microbacteriaceae</taxon>
        <taxon>Microbacterium</taxon>
    </lineage>
</organism>
<name>A0A939QIP5_9MICO</name>
<sequence>MSSTPERSIDHSKEGRAVSLDSIEQAFVRYGTPVGNLELLRGIAAGVGEGATLHGFRTYFKIERPGGGPALEVHDGYTTGFRSESDAQRLAGDRPRWVSRRFRGAWGITHFETRAKPVSASAPRRAASAPRAASTGTGAPRSGASAPMEGKICMTCFMQMPLTGVCPNCG</sequence>
<comment type="caution">
    <text evidence="2">The sequence shown here is derived from an EMBL/GenBank/DDBJ whole genome shotgun (WGS) entry which is preliminary data.</text>
</comment>
<reference evidence="2" key="1">
    <citation type="submission" date="2021-03" db="EMBL/GenBank/DDBJ databases">
        <title>Microbacterium sp. nov., a novel actinobacterium isolated from cow dung.</title>
        <authorList>
            <person name="Zhang L."/>
        </authorList>
    </citation>
    <scope>NUCLEOTIDE SEQUENCE</scope>
    <source>
        <strain evidence="2">NEAU-LLB</strain>
    </source>
</reference>
<feature type="region of interest" description="Disordered" evidence="1">
    <location>
        <begin position="117"/>
        <end position="145"/>
    </location>
</feature>
<proteinExistence type="predicted"/>
<evidence type="ECO:0000256" key="1">
    <source>
        <dbReference type="SAM" id="MobiDB-lite"/>
    </source>
</evidence>
<dbReference type="RefSeq" id="WP_208502919.1">
    <property type="nucleotide sequence ID" value="NZ_JAGFOA010000003.1"/>
</dbReference>
<dbReference type="EMBL" id="JAGFOA010000003">
    <property type="protein sequence ID" value="MBO3663634.1"/>
    <property type="molecule type" value="Genomic_DNA"/>
</dbReference>
<feature type="compositionally biased region" description="Low complexity" evidence="1">
    <location>
        <begin position="117"/>
        <end position="140"/>
    </location>
</feature>
<accession>A0A939QIP5</accession>
<evidence type="ECO:0000313" key="2">
    <source>
        <dbReference type="EMBL" id="MBO3663634.1"/>
    </source>
</evidence>
<keyword evidence="3" id="KW-1185">Reference proteome</keyword>
<dbReference type="AlphaFoldDB" id="A0A939QIP5"/>
<protein>
    <submittedName>
        <fullName evidence="2">Uncharacterized protein</fullName>
    </submittedName>
</protein>
<gene>
    <name evidence="2" type="ORF">J5V96_08905</name>
</gene>
<dbReference type="Proteomes" id="UP000680132">
    <property type="component" value="Unassembled WGS sequence"/>
</dbReference>
<evidence type="ECO:0000313" key="3">
    <source>
        <dbReference type="Proteomes" id="UP000680132"/>
    </source>
</evidence>